<keyword evidence="1" id="KW-1003">Cell membrane</keyword>
<dbReference type="Proteomes" id="UP001596250">
    <property type="component" value="Unassembled WGS sequence"/>
</dbReference>
<dbReference type="InterPro" id="IPR006059">
    <property type="entry name" value="SBP"/>
</dbReference>
<reference evidence="7" key="1">
    <citation type="journal article" date="2019" name="Int. J. Syst. Evol. Microbiol.">
        <title>The Global Catalogue of Microorganisms (GCM) 10K type strain sequencing project: providing services to taxonomists for standard genome sequencing and annotation.</title>
        <authorList>
            <consortium name="The Broad Institute Genomics Platform"/>
            <consortium name="The Broad Institute Genome Sequencing Center for Infectious Disease"/>
            <person name="Wu L."/>
            <person name="Ma J."/>
        </authorList>
    </citation>
    <scope>NUCLEOTIDE SEQUENCE [LARGE SCALE GENOMIC DNA]</scope>
    <source>
        <strain evidence="7">CCM 8749</strain>
    </source>
</reference>
<dbReference type="SUPFAM" id="SSF53850">
    <property type="entry name" value="Periplasmic binding protein-like II"/>
    <property type="match status" value="1"/>
</dbReference>
<gene>
    <name evidence="6" type="ORF">ACFPXP_06095</name>
</gene>
<keyword evidence="3" id="KW-0472">Membrane</keyword>
<dbReference type="PANTHER" id="PTHR43649:SF33">
    <property type="entry name" value="POLYGALACTURONAN_RHAMNOGALACTURONAN-BINDING PROTEIN YTCQ"/>
    <property type="match status" value="1"/>
</dbReference>
<comment type="caution">
    <text evidence="6">The sequence shown here is derived from an EMBL/GenBank/DDBJ whole genome shotgun (WGS) entry which is preliminary data.</text>
</comment>
<keyword evidence="7" id="KW-1185">Reference proteome</keyword>
<evidence type="ECO:0000256" key="4">
    <source>
        <dbReference type="ARBA" id="ARBA00023139"/>
    </source>
</evidence>
<dbReference type="Gene3D" id="3.40.190.10">
    <property type="entry name" value="Periplasmic binding protein-like II"/>
    <property type="match status" value="1"/>
</dbReference>
<dbReference type="EMBL" id="JBHSQV010000035">
    <property type="protein sequence ID" value="MFC5986000.1"/>
    <property type="molecule type" value="Genomic_DNA"/>
</dbReference>
<keyword evidence="4" id="KW-0564">Palmitate</keyword>
<dbReference type="PANTHER" id="PTHR43649">
    <property type="entry name" value="ARABINOSE-BINDING PROTEIN-RELATED"/>
    <property type="match status" value="1"/>
</dbReference>
<dbReference type="InterPro" id="IPR050490">
    <property type="entry name" value="Bact_solute-bd_prot1"/>
</dbReference>
<accession>A0ABW1ILN6</accession>
<name>A0ABW1ILN6_9BACL</name>
<evidence type="ECO:0000313" key="7">
    <source>
        <dbReference type="Proteomes" id="UP001596250"/>
    </source>
</evidence>
<evidence type="ECO:0000256" key="5">
    <source>
        <dbReference type="ARBA" id="ARBA00023288"/>
    </source>
</evidence>
<dbReference type="Pfam" id="PF01547">
    <property type="entry name" value="SBP_bac_1"/>
    <property type="match status" value="1"/>
</dbReference>
<organism evidence="6 7">
    <name type="scientific">Marinicrinis lubricantis</name>
    <dbReference type="NCBI Taxonomy" id="2086470"/>
    <lineage>
        <taxon>Bacteria</taxon>
        <taxon>Bacillati</taxon>
        <taxon>Bacillota</taxon>
        <taxon>Bacilli</taxon>
        <taxon>Bacillales</taxon>
        <taxon>Paenibacillaceae</taxon>
    </lineage>
</organism>
<sequence>MESVWDQSIYDIDQTVKEITTEGTYEIAGRYLDESYTIPLWANGGGLFYNQQLFEEHGWNQNPKTWDEFVKLLEEIHAEGIIPITFPGQYPYYLDYSFGPVKAFELADINGNLEQFTEDFRNFNLPQYLAEENIERLNRIYELGQKGYFPSGIAALNHTQAQMQVLQGKAALVSTGVWVENEMKESAPEDFKWGYMAVPFGDRPEDPKWIHHVPQSSFMVWSSKPELNKQWAKEFIVWMLNMDVQERIADAGQLPIRQDYLDDPQRVSALQNAPKSLLEYMNNNPVKTENGVRKVTLTDPSYAQAMKIFSEAVTEIVEGKQDPMPILEEAEKLLEKAIEVDHK</sequence>
<dbReference type="RefSeq" id="WP_379893306.1">
    <property type="nucleotide sequence ID" value="NZ_CBCSCT010000004.1"/>
</dbReference>
<keyword evidence="5" id="KW-0449">Lipoprotein</keyword>
<protein>
    <submittedName>
        <fullName evidence="6">ABC transporter substrate-binding protein</fullName>
    </submittedName>
</protein>
<keyword evidence="2" id="KW-0732">Signal</keyword>
<evidence type="ECO:0000313" key="6">
    <source>
        <dbReference type="EMBL" id="MFC5986000.1"/>
    </source>
</evidence>
<evidence type="ECO:0000256" key="1">
    <source>
        <dbReference type="ARBA" id="ARBA00022475"/>
    </source>
</evidence>
<evidence type="ECO:0000256" key="3">
    <source>
        <dbReference type="ARBA" id="ARBA00023136"/>
    </source>
</evidence>
<evidence type="ECO:0000256" key="2">
    <source>
        <dbReference type="ARBA" id="ARBA00022729"/>
    </source>
</evidence>
<proteinExistence type="predicted"/>